<comment type="caution">
    <text evidence="1">The sequence shown here is derived from an EMBL/GenBank/DDBJ whole genome shotgun (WGS) entry which is preliminary data.</text>
</comment>
<proteinExistence type="predicted"/>
<dbReference type="AlphaFoldDB" id="A0A5J4PXP7"/>
<name>A0A5J4PXP7_9ZZZZ</name>
<dbReference type="EMBL" id="SNRY01006205">
    <property type="protein sequence ID" value="KAA6313113.1"/>
    <property type="molecule type" value="Genomic_DNA"/>
</dbReference>
<protein>
    <submittedName>
        <fullName evidence="1">Uncharacterized protein</fullName>
    </submittedName>
</protein>
<feature type="non-terminal residue" evidence="1">
    <location>
        <position position="49"/>
    </location>
</feature>
<gene>
    <name evidence="1" type="ORF">EZS27_036063</name>
</gene>
<reference evidence="1" key="1">
    <citation type="submission" date="2019-03" db="EMBL/GenBank/DDBJ databases">
        <title>Single cell metagenomics reveals metabolic interactions within the superorganism composed of flagellate Streblomastix strix and complex community of Bacteroidetes bacteria on its surface.</title>
        <authorList>
            <person name="Treitli S.C."/>
            <person name="Kolisko M."/>
            <person name="Husnik F."/>
            <person name="Keeling P."/>
            <person name="Hampl V."/>
        </authorList>
    </citation>
    <scope>NUCLEOTIDE SEQUENCE</scope>
    <source>
        <strain evidence="1">STM</strain>
    </source>
</reference>
<accession>A0A5J4PXP7</accession>
<sequence>MNKLSRDARDESSANYDLTLNNAFDAGRFTRIQLDGNFVGPSVTTQGGT</sequence>
<evidence type="ECO:0000313" key="1">
    <source>
        <dbReference type="EMBL" id="KAA6313113.1"/>
    </source>
</evidence>
<organism evidence="1">
    <name type="scientific">termite gut metagenome</name>
    <dbReference type="NCBI Taxonomy" id="433724"/>
    <lineage>
        <taxon>unclassified sequences</taxon>
        <taxon>metagenomes</taxon>
        <taxon>organismal metagenomes</taxon>
    </lineage>
</organism>